<evidence type="ECO:0000313" key="2">
    <source>
        <dbReference type="Proteomes" id="UP001389717"/>
    </source>
</evidence>
<keyword evidence="2" id="KW-1185">Reference proteome</keyword>
<evidence type="ECO:0000313" key="1">
    <source>
        <dbReference type="EMBL" id="MEL3971443.1"/>
    </source>
</evidence>
<protein>
    <submittedName>
        <fullName evidence="1">Uncharacterized protein</fullName>
    </submittedName>
</protein>
<reference evidence="1 2" key="1">
    <citation type="submission" date="2024-04" db="EMBL/GenBank/DDBJ databases">
        <title>Bacillus oryzaecorticis sp. nov., a moderately halophilic bacterium isolated from rice husks.</title>
        <authorList>
            <person name="Zhu H.-S."/>
        </authorList>
    </citation>
    <scope>NUCLEOTIDE SEQUENCE [LARGE SCALE GENOMIC DNA]</scope>
    <source>
        <strain evidence="1 2">ZC255</strain>
    </source>
</reference>
<name>A0ABU9K606_9BACI</name>
<comment type="caution">
    <text evidence="1">The sequence shown here is derived from an EMBL/GenBank/DDBJ whole genome shotgun (WGS) entry which is preliminary data.</text>
</comment>
<dbReference type="EMBL" id="JBBYAF010000005">
    <property type="protein sequence ID" value="MEL3971443.1"/>
    <property type="molecule type" value="Genomic_DNA"/>
</dbReference>
<dbReference type="Proteomes" id="UP001389717">
    <property type="component" value="Unassembled WGS sequence"/>
</dbReference>
<dbReference type="RefSeq" id="WP_341980703.1">
    <property type="nucleotide sequence ID" value="NZ_JBBYAF010000005.1"/>
</dbReference>
<proteinExistence type="predicted"/>
<sequence length="141" mass="15913">MYGTVEVIPLEKIISNDELYGDQGKASSLKAGVIKRICFRLYEDSSFITYDIDGVFKKYVNVEDGLSSPSIKRALLSFQTAYELNDSIMIEIAGLKRCAVVDSIEVNWVADSCIVRYGLRDETDTVYYGISEKLLVEWSEN</sequence>
<accession>A0ABU9K606</accession>
<organism evidence="1 2">
    <name type="scientific">Rossellomorea oryzaecorticis</name>
    <dbReference type="NCBI Taxonomy" id="1396505"/>
    <lineage>
        <taxon>Bacteria</taxon>
        <taxon>Bacillati</taxon>
        <taxon>Bacillota</taxon>
        <taxon>Bacilli</taxon>
        <taxon>Bacillales</taxon>
        <taxon>Bacillaceae</taxon>
        <taxon>Rossellomorea</taxon>
    </lineage>
</organism>
<gene>
    <name evidence="1" type="ORF">AAEO50_04045</name>
</gene>